<accession>A0A4V0YFI4</accession>
<dbReference type="OrthoDB" id="2663350at2"/>
<dbReference type="Proteomes" id="UP000293568">
    <property type="component" value="Chromosome"/>
</dbReference>
<feature type="transmembrane region" description="Helical" evidence="1">
    <location>
        <begin position="84"/>
        <end position="109"/>
    </location>
</feature>
<dbReference type="EMBL" id="CP035492">
    <property type="protein sequence ID" value="QAY67821.1"/>
    <property type="molecule type" value="Genomic_DNA"/>
</dbReference>
<evidence type="ECO:0000256" key="1">
    <source>
        <dbReference type="SAM" id="Phobius"/>
    </source>
</evidence>
<proteinExistence type="predicted"/>
<keyword evidence="1" id="KW-0472">Membrane</keyword>
<feature type="transmembrane region" description="Helical" evidence="1">
    <location>
        <begin position="203"/>
        <end position="225"/>
    </location>
</feature>
<keyword evidence="1" id="KW-1133">Transmembrane helix</keyword>
<feature type="transmembrane region" description="Helical" evidence="1">
    <location>
        <begin position="168"/>
        <end position="188"/>
    </location>
</feature>
<keyword evidence="3" id="KW-1185">Reference proteome</keyword>
<feature type="transmembrane region" description="Helical" evidence="1">
    <location>
        <begin position="53"/>
        <end position="77"/>
    </location>
</feature>
<organism evidence="2 3">
    <name type="scientific">Paenibacillus protaetiae</name>
    <dbReference type="NCBI Taxonomy" id="2509456"/>
    <lineage>
        <taxon>Bacteria</taxon>
        <taxon>Bacillati</taxon>
        <taxon>Bacillota</taxon>
        <taxon>Bacilli</taxon>
        <taxon>Bacillales</taxon>
        <taxon>Paenibacillaceae</taxon>
        <taxon>Paenibacillus</taxon>
    </lineage>
</organism>
<evidence type="ECO:0000313" key="2">
    <source>
        <dbReference type="EMBL" id="QAY67821.1"/>
    </source>
</evidence>
<feature type="transmembrane region" description="Helical" evidence="1">
    <location>
        <begin position="134"/>
        <end position="156"/>
    </location>
</feature>
<dbReference type="KEGG" id="pprt:ET464_16910"/>
<gene>
    <name evidence="2" type="ORF">ET464_16910</name>
</gene>
<reference evidence="2 3" key="1">
    <citation type="submission" date="2019-01" db="EMBL/GenBank/DDBJ databases">
        <title>Genome sequencing of strain FW100M-2.</title>
        <authorList>
            <person name="Heo J."/>
            <person name="Kim S.-J."/>
            <person name="Kim J.-S."/>
            <person name="Hong S.-B."/>
            <person name="Kwon S.-W."/>
        </authorList>
    </citation>
    <scope>NUCLEOTIDE SEQUENCE [LARGE SCALE GENOMIC DNA]</scope>
    <source>
        <strain evidence="2 3">FW100M-2</strain>
    </source>
</reference>
<sequence>MMSKVQAVIKMHFKDRWSWFMVPAIVLFSSFLVNLFISFLVRDEQGIQSGGVSSIYIYTLVLGILVPAQTFSFSIGLSVRRKDYFWGVVTAMAIFTVVIALLLSLLSIIEGDWTGGWGVKLSYFHLPYLNDGNIAVQFGVSLCLLLFMSFMGLFIASIVRRYGRKGMYAFTLVMMAALTVTSYLLTYYKTWGPVFEWLGDHSAWLNAVMLLPLAALFGLCSFLMLRKAS</sequence>
<keyword evidence="1" id="KW-0812">Transmembrane</keyword>
<name>A0A4V0YFI4_9BACL</name>
<dbReference type="RefSeq" id="WP_129442994.1">
    <property type="nucleotide sequence ID" value="NZ_CP035492.1"/>
</dbReference>
<dbReference type="AlphaFoldDB" id="A0A4V0YFI4"/>
<evidence type="ECO:0000313" key="3">
    <source>
        <dbReference type="Proteomes" id="UP000293568"/>
    </source>
</evidence>
<feature type="transmembrane region" description="Helical" evidence="1">
    <location>
        <begin position="20"/>
        <end position="41"/>
    </location>
</feature>
<protein>
    <submittedName>
        <fullName evidence="2">Uncharacterized protein</fullName>
    </submittedName>
</protein>